<reference evidence="2 3" key="1">
    <citation type="journal article" date="2014" name="Int. J. Syst. Evol. Microbiol.">
        <title>Complete genome sequence of Corynebacterium casei LMG S-19264T (=DSM 44701T), isolated from a smear-ripened cheese.</title>
        <authorList>
            <consortium name="US DOE Joint Genome Institute (JGI-PGF)"/>
            <person name="Walter F."/>
            <person name="Albersmeier A."/>
            <person name="Kalinowski J."/>
            <person name="Ruckert C."/>
        </authorList>
    </citation>
    <scope>NUCLEOTIDE SEQUENCE [LARGE SCALE GENOMIC DNA]</scope>
    <source>
        <strain evidence="2 3">CGMCC 1.15358</strain>
    </source>
</reference>
<dbReference type="OrthoDB" id="5450709at2"/>
<sequence length="116" mass="12478">MRTVLASGAFALLPILAAQPALAETTDDANEIRVETALLHPSAGLMNDHMLDGALGVHRVVIASRYRERPTSAQLTMNARCLIAAATGIEMETCFAPQDWTPVRRRAVLAAQLKAI</sequence>
<name>A0A916YIL7_9SPHN</name>
<keyword evidence="1" id="KW-0732">Signal</keyword>
<organism evidence="2 3">
    <name type="scientific">Croceicoccus pelagius</name>
    <dbReference type="NCBI Taxonomy" id="1703341"/>
    <lineage>
        <taxon>Bacteria</taxon>
        <taxon>Pseudomonadati</taxon>
        <taxon>Pseudomonadota</taxon>
        <taxon>Alphaproteobacteria</taxon>
        <taxon>Sphingomonadales</taxon>
        <taxon>Erythrobacteraceae</taxon>
        <taxon>Croceicoccus</taxon>
    </lineage>
</organism>
<gene>
    <name evidence="2" type="ORF">GCM10010989_18610</name>
</gene>
<dbReference type="Proteomes" id="UP000598997">
    <property type="component" value="Unassembled WGS sequence"/>
</dbReference>
<dbReference type="AlphaFoldDB" id="A0A916YIL7"/>
<protein>
    <recommendedName>
        <fullName evidence="4">UrcA family protein</fullName>
    </recommendedName>
</protein>
<proteinExistence type="predicted"/>
<dbReference type="EMBL" id="BMIO01000005">
    <property type="protein sequence ID" value="GGD44800.1"/>
    <property type="molecule type" value="Genomic_DNA"/>
</dbReference>
<evidence type="ECO:0000313" key="2">
    <source>
        <dbReference type="EMBL" id="GGD44800.1"/>
    </source>
</evidence>
<evidence type="ECO:0000256" key="1">
    <source>
        <dbReference type="SAM" id="SignalP"/>
    </source>
</evidence>
<evidence type="ECO:0008006" key="4">
    <source>
        <dbReference type="Google" id="ProtNLM"/>
    </source>
</evidence>
<keyword evidence="3" id="KW-1185">Reference proteome</keyword>
<accession>A0A916YIL7</accession>
<dbReference type="RefSeq" id="WP_066761021.1">
    <property type="nucleotide sequence ID" value="NZ_BMIO01000005.1"/>
</dbReference>
<feature type="signal peptide" evidence="1">
    <location>
        <begin position="1"/>
        <end position="23"/>
    </location>
</feature>
<feature type="chain" id="PRO_5037295040" description="UrcA family protein" evidence="1">
    <location>
        <begin position="24"/>
        <end position="116"/>
    </location>
</feature>
<evidence type="ECO:0000313" key="3">
    <source>
        <dbReference type="Proteomes" id="UP000598997"/>
    </source>
</evidence>
<comment type="caution">
    <text evidence="2">The sequence shown here is derived from an EMBL/GenBank/DDBJ whole genome shotgun (WGS) entry which is preliminary data.</text>
</comment>